<evidence type="ECO:0000256" key="1">
    <source>
        <dbReference type="SAM" id="Phobius"/>
    </source>
</evidence>
<dbReference type="AGR" id="MGI:5011464"/>
<keyword evidence="1" id="KW-1133">Transmembrane helix</keyword>
<proteinExistence type="evidence at transcript level"/>
<reference evidence="2" key="3">
    <citation type="journal article" date="2000" name="Genome Res.">
        <title>RIKEN integrated sequence analysis (RISA) system--384-format sequencing pipeline with 384 multicapillary sequencer.</title>
        <authorList>
            <person name="Shibata K."/>
            <person name="Itoh M."/>
            <person name="Aizawa K."/>
            <person name="Nagaoka S."/>
            <person name="Sasaki N."/>
            <person name="Carninci P."/>
            <person name="Konno H."/>
            <person name="Akiyama J."/>
            <person name="Nishi K."/>
            <person name="Kitsunai T."/>
            <person name="Tashiro H."/>
            <person name="Itoh M."/>
            <person name="Sumi N."/>
            <person name="Ishii Y."/>
            <person name="Nakamura S."/>
            <person name="Hazama M."/>
            <person name="Nishine T."/>
            <person name="Harada A."/>
            <person name="Yamamoto R."/>
            <person name="Matsumoto H."/>
            <person name="Sakaguchi S."/>
            <person name="Ikegami T."/>
            <person name="Kashiwagi K."/>
            <person name="Fujiwake S."/>
            <person name="Inoue K."/>
            <person name="Togawa Y."/>
            <person name="Izawa M."/>
            <person name="Ohara E."/>
            <person name="Watahiki M."/>
            <person name="Yoneda Y."/>
            <person name="Ishikawa T."/>
            <person name="Ozawa K."/>
            <person name="Tanaka T."/>
            <person name="Matsuura S."/>
            <person name="Kawai J."/>
            <person name="Okazaki Y."/>
            <person name="Muramatsu M."/>
            <person name="Inoue Y."/>
            <person name="Kira A."/>
            <person name="Hayashizaki Y."/>
        </authorList>
    </citation>
    <scope>NUCLEOTIDE SEQUENCE</scope>
    <source>
        <strain evidence="2">C57BL/6J</strain>
    </source>
</reference>
<organism evidence="2">
    <name type="scientific">Mus musculus</name>
    <name type="common">Mouse</name>
    <dbReference type="NCBI Taxonomy" id="10090"/>
    <lineage>
        <taxon>Eukaryota</taxon>
        <taxon>Metazoa</taxon>
        <taxon>Chordata</taxon>
        <taxon>Craniata</taxon>
        <taxon>Vertebrata</taxon>
        <taxon>Euteleostomi</taxon>
        <taxon>Mammalia</taxon>
        <taxon>Eutheria</taxon>
        <taxon>Euarchontoglires</taxon>
        <taxon>Glires</taxon>
        <taxon>Rodentia</taxon>
        <taxon>Myomorpha</taxon>
        <taxon>Muroidea</taxon>
        <taxon>Muridae</taxon>
        <taxon>Murinae</taxon>
        <taxon>Mus</taxon>
        <taxon>Mus</taxon>
    </lineage>
</organism>
<keyword evidence="1" id="KW-0812">Transmembrane</keyword>
<gene>
    <name evidence="3" type="primary">Gm19279</name>
</gene>
<reference evidence="2" key="1">
    <citation type="journal article" date="1999" name="Methods Enzymol.">
        <title>High-efficiency full-length cDNA cloning.</title>
        <authorList>
            <person name="Carninci P."/>
            <person name="Hayashizaki Y."/>
        </authorList>
    </citation>
    <scope>NUCLEOTIDE SEQUENCE</scope>
    <source>
        <strain evidence="2">C57BL/6J</strain>
    </source>
</reference>
<reference evidence="2" key="7">
    <citation type="journal article" date="2005" name="Science">
        <title>The Transcriptional Landscape of the Mammalian Genome.</title>
        <authorList>
            <consortium name="The FANTOM Consortium"/>
            <consortium name="Riken Genome Exploration Research Group and Genome Science Group (Genome Network Project Core Group)"/>
        </authorList>
    </citation>
    <scope>NUCLEOTIDE SEQUENCE</scope>
    <source>
        <strain evidence="2">C57BL/6J</strain>
    </source>
</reference>
<dbReference type="AlphaFoldDB" id="Q8C207"/>
<reference evidence="2" key="6">
    <citation type="submission" date="2002-04" db="EMBL/GenBank/DDBJ databases">
        <authorList>
            <person name="Adachi J."/>
            <person name="Aizawa K."/>
            <person name="Akimura T."/>
            <person name="Arakawa T."/>
            <person name="Bono H."/>
            <person name="Carninci P."/>
            <person name="Fukuda S."/>
            <person name="Furuno M."/>
            <person name="Hanagaki T."/>
            <person name="Hara A."/>
            <person name="Hashizume W."/>
            <person name="Hayashida K."/>
            <person name="Hayatsu N."/>
            <person name="Hiramoto K."/>
            <person name="Hiraoka T."/>
            <person name="Hirozane T."/>
            <person name="Hori F."/>
            <person name="Imotani K."/>
            <person name="Ishii Y."/>
            <person name="Itoh M."/>
            <person name="Kagawa I."/>
            <person name="Kasukawa T."/>
            <person name="Katoh H."/>
            <person name="Kawai J."/>
            <person name="Kojima Y."/>
            <person name="Kondo S."/>
            <person name="Konno H."/>
            <person name="Kouda M."/>
            <person name="Koya S."/>
            <person name="Kurihara C."/>
            <person name="Matsuyama T."/>
            <person name="Miyazaki A."/>
            <person name="Murata M."/>
            <person name="Nakamura M."/>
            <person name="Nishi K."/>
            <person name="Nomura K."/>
            <person name="Numazaki R."/>
            <person name="Ohno M."/>
            <person name="Ohsato N."/>
            <person name="Okazaki Y."/>
            <person name="Saito R."/>
            <person name="Saitoh H."/>
            <person name="Sakai C."/>
            <person name="Sakai K."/>
            <person name="Sakazume N."/>
            <person name="Sano H."/>
            <person name="Sasaki D."/>
            <person name="Shibata K."/>
            <person name="Shinagawa A."/>
            <person name="Shiraki T."/>
            <person name="Sogabe Y."/>
            <person name="Tagami M."/>
            <person name="Tagawa A."/>
            <person name="Takahashi F."/>
            <person name="Takaku-Akahira S."/>
            <person name="Takeda Y."/>
            <person name="Tanaka T."/>
            <person name="Tomaru A."/>
            <person name="Toya T."/>
            <person name="Yasunishi A."/>
            <person name="Muramatsu M."/>
            <person name="Hayashizaki Y."/>
        </authorList>
    </citation>
    <scope>NUCLEOTIDE SEQUENCE</scope>
    <source>
        <strain evidence="2">C57BL/6J</strain>
    </source>
</reference>
<keyword evidence="1" id="KW-0472">Membrane</keyword>
<reference evidence="2" key="5">
    <citation type="journal article" date="2002" name="Nature">
        <title>Analysis of the mouse transcriptome based on functional annotation of 60,770 full-length cDNAs.</title>
        <authorList>
            <consortium name="The FANTOM Consortium and the RIKEN Genome Exploration Research Group Phase I and II Team"/>
        </authorList>
    </citation>
    <scope>NUCLEOTIDE SEQUENCE</scope>
    <source>
        <strain evidence="2">C57BL/6J</strain>
    </source>
</reference>
<evidence type="ECO:0000313" key="2">
    <source>
        <dbReference type="EMBL" id="BAC40920.1"/>
    </source>
</evidence>
<reference evidence="2" key="8">
    <citation type="journal article" date="2005" name="Science">
        <title>Antisense Transcription in the Mammalian Transcriptome.</title>
        <authorList>
            <consortium name="RIKEN Genome Exploration Research Group and Genome Science Group (Genome Network Project Core Group) and the FANTOM Consortium"/>
        </authorList>
    </citation>
    <scope>NUCLEOTIDE SEQUENCE</scope>
    <source>
        <strain evidence="2">C57BL/6J</strain>
    </source>
</reference>
<name>Q8C207_MOUSE</name>
<protein>
    <submittedName>
        <fullName evidence="2">Uncharacterized protein</fullName>
    </submittedName>
</protein>
<sequence length="101" mass="11792">MIRAAFCFYWGPPLVSHLLAGPVLWYQSMAEAWSEYLLVPGLWLTGEQWKCWRELLPLFTFYSLFLFSLCSFILPTQYCGDLSINICWGLLIPNLRGLHRT</sequence>
<dbReference type="MGI" id="MGI:5011464">
    <property type="gene designation" value="Gm19279"/>
</dbReference>
<reference evidence="2" key="2">
    <citation type="journal article" date="2000" name="Genome Res.">
        <title>Normalization and subtraction of cap-trapper-selected cDNAs to prepare full-length cDNA libraries for rapid discovery of new genes.</title>
        <authorList>
            <person name="Carninci P."/>
            <person name="Shibata Y."/>
            <person name="Hayatsu N."/>
            <person name="Sugahara Y."/>
            <person name="Shibata K."/>
            <person name="Itoh M."/>
            <person name="Konno H."/>
            <person name="Okazaki Y."/>
            <person name="Muramatsu M."/>
            <person name="Hayashizaki Y."/>
        </authorList>
    </citation>
    <scope>NUCLEOTIDE SEQUENCE</scope>
    <source>
        <strain evidence="2">C57BL/6J</strain>
    </source>
</reference>
<evidence type="ECO:0000313" key="3">
    <source>
        <dbReference type="MGI" id="MGI:5011464"/>
    </source>
</evidence>
<accession>Q8C207</accession>
<reference evidence="2" key="4">
    <citation type="journal article" date="2001" name="Nature">
        <title>Functional annotation of a full-length mouse cDNA collection.</title>
        <authorList>
            <consortium name="The RIKEN Genome Exploration Research Group Phase II Team and the FANTOM Consortium"/>
        </authorList>
    </citation>
    <scope>NUCLEOTIDE SEQUENCE</scope>
    <source>
        <strain evidence="2">C57BL/6J</strain>
    </source>
</reference>
<dbReference type="EMBL" id="AK089540">
    <property type="protein sequence ID" value="BAC40920.1"/>
    <property type="molecule type" value="mRNA"/>
</dbReference>
<feature type="transmembrane region" description="Helical" evidence="1">
    <location>
        <begin position="55"/>
        <end position="74"/>
    </location>
</feature>